<keyword evidence="4" id="KW-1185">Reference proteome</keyword>
<feature type="chain" id="PRO_5038259478" evidence="1">
    <location>
        <begin position="21"/>
        <end position="214"/>
    </location>
</feature>
<evidence type="ECO:0000256" key="1">
    <source>
        <dbReference type="SAM" id="SignalP"/>
    </source>
</evidence>
<name>A0A834V8R3_SARSC</name>
<gene>
    <name evidence="2" type="ORF">SSS_7318</name>
</gene>
<evidence type="ECO:0000313" key="2">
    <source>
        <dbReference type="EMBL" id="KAF7488472.1"/>
    </source>
</evidence>
<dbReference type="OrthoDB" id="6510630at2759"/>
<dbReference type="EnsemblMetazoa" id="SSS_7318s_mrna">
    <property type="protein sequence ID" value="KAF7488472.1"/>
    <property type="gene ID" value="SSS_7318"/>
</dbReference>
<keyword evidence="1" id="KW-0732">Signal</keyword>
<organism evidence="2">
    <name type="scientific">Sarcoptes scabiei</name>
    <name type="common">Itch mite</name>
    <name type="synonym">Acarus scabiei</name>
    <dbReference type="NCBI Taxonomy" id="52283"/>
    <lineage>
        <taxon>Eukaryota</taxon>
        <taxon>Metazoa</taxon>
        <taxon>Ecdysozoa</taxon>
        <taxon>Arthropoda</taxon>
        <taxon>Chelicerata</taxon>
        <taxon>Arachnida</taxon>
        <taxon>Acari</taxon>
        <taxon>Acariformes</taxon>
        <taxon>Sarcoptiformes</taxon>
        <taxon>Astigmata</taxon>
        <taxon>Psoroptidia</taxon>
        <taxon>Sarcoptoidea</taxon>
        <taxon>Sarcoptidae</taxon>
        <taxon>Sarcoptinae</taxon>
        <taxon>Sarcoptes</taxon>
    </lineage>
</organism>
<dbReference type="EMBL" id="WVUK01000066">
    <property type="protein sequence ID" value="KAF7488472.1"/>
    <property type="molecule type" value="Genomic_DNA"/>
</dbReference>
<proteinExistence type="predicted"/>
<evidence type="ECO:0000313" key="3">
    <source>
        <dbReference type="EnsemblMetazoa" id="KAF7488472.1"/>
    </source>
</evidence>
<sequence length="214" mass="25642">MFNLFVKIFLFLQLLQSIDSFDQSIDLNNDDHHRNDLFQMKSFWIKSMIDSDDKIFALESNSIQDNRIDKNVWKYHNQMDSYASFDLPKLINRFRLISLKPLLIEEDFQPKFNFDKSFIRNLEQSRWIRIKNGQLFVLINNQMLPIETVLESIQRNNRQQYRSQSFLMNREDFRSIRFSIQRSRSANNIIVDDYLNSTESKATDTIASISIIYT</sequence>
<dbReference type="Proteomes" id="UP000070412">
    <property type="component" value="Unassembled WGS sequence"/>
</dbReference>
<protein>
    <submittedName>
        <fullName evidence="2 3">Uncharacterized protein</fullName>
    </submittedName>
</protein>
<reference evidence="4" key="1">
    <citation type="journal article" date="2020" name="PLoS Negl. Trop. Dis.">
        <title>High-quality nuclear genome for Sarcoptes scabiei-A critical resource for a neglected parasite.</title>
        <authorList>
            <person name="Korhonen P.K."/>
            <person name="Gasser R.B."/>
            <person name="Ma G."/>
            <person name="Wang T."/>
            <person name="Stroehlein A.J."/>
            <person name="Young N.D."/>
            <person name="Ang C.S."/>
            <person name="Fernando D.D."/>
            <person name="Lu H.C."/>
            <person name="Taylor S."/>
            <person name="Reynolds S.L."/>
            <person name="Mofiz E."/>
            <person name="Najaraj S.H."/>
            <person name="Gowda H."/>
            <person name="Madugundu A."/>
            <person name="Renuse S."/>
            <person name="Holt D."/>
            <person name="Pandey A."/>
            <person name="Papenfuss A.T."/>
            <person name="Fischer K."/>
        </authorList>
    </citation>
    <scope>NUCLEOTIDE SEQUENCE [LARGE SCALE GENOMIC DNA]</scope>
</reference>
<reference evidence="3" key="3">
    <citation type="submission" date="2022-06" db="UniProtKB">
        <authorList>
            <consortium name="EnsemblMetazoa"/>
        </authorList>
    </citation>
    <scope>IDENTIFICATION</scope>
</reference>
<accession>A0A834V8R3</accession>
<evidence type="ECO:0000313" key="4">
    <source>
        <dbReference type="Proteomes" id="UP000070412"/>
    </source>
</evidence>
<dbReference type="AlphaFoldDB" id="A0A834V8R3"/>
<feature type="signal peptide" evidence="1">
    <location>
        <begin position="1"/>
        <end position="20"/>
    </location>
</feature>
<reference evidence="2" key="2">
    <citation type="submission" date="2020-01" db="EMBL/GenBank/DDBJ databases">
        <authorList>
            <person name="Korhonen P.K.K."/>
            <person name="Guangxu M.G."/>
            <person name="Wang T.W."/>
            <person name="Stroehlein A.J.S."/>
            <person name="Young N.D."/>
            <person name="Ang C.-S.A."/>
            <person name="Fernando D.W.F."/>
            <person name="Lu H.L."/>
            <person name="Taylor S.T."/>
            <person name="Ehtesham M.E.M."/>
            <person name="Najaraj S.H.N."/>
            <person name="Harsha G.H.G."/>
            <person name="Madugundu A.M."/>
            <person name="Renuse S.R."/>
            <person name="Holt D.H."/>
            <person name="Pandey A.P."/>
            <person name="Papenfuss A.P."/>
            <person name="Gasser R.B.G."/>
            <person name="Fischer K.F."/>
        </authorList>
    </citation>
    <scope>NUCLEOTIDE SEQUENCE</scope>
    <source>
        <strain evidence="2">SSS_KF_BRIS2020</strain>
    </source>
</reference>